<sequence length="341" mass="36376">MKRRAVISALCASVLLILAPALIFASGKQEGSSAGTKLIKVGIVNLPPEESGYRQANVEDMNTVFSKANGYDAKQTNTGDNSEQIAAAQGYIRDGVDYLLISAANASGWDNVLKAAKTAGVKVFLFDRLIQTDPSNYIAALVSDMAYEGDLAMNWLLSQNLGTYNIVLIRGQLGSAAELGRSAAVLKARDAGKVKIVADGTGGDSWSLEEARKVVEAAITAGKDFNVIYAQNDGMAQGAVQALDAAGISHGKNGKVKIIGFDFNRFALRNVQAGYWDLDVQCNPRQAAQISSWIKDLEAGKEIPRGIVYQKELAVDTKTITDEIIQKYGINADPGKGVITK</sequence>
<keyword evidence="3 4" id="KW-0732">Signal</keyword>
<accession>A0A7C3DZ58</accession>
<feature type="chain" id="PRO_5028226947" evidence="4">
    <location>
        <begin position="26"/>
        <end position="341"/>
    </location>
</feature>
<evidence type="ECO:0000259" key="5">
    <source>
        <dbReference type="Pfam" id="PF13407"/>
    </source>
</evidence>
<evidence type="ECO:0000256" key="3">
    <source>
        <dbReference type="ARBA" id="ARBA00022729"/>
    </source>
</evidence>
<dbReference type="PANTHER" id="PTHR46847:SF3">
    <property type="entry name" value="GALACTOFURANOSE-BINDING PROTEIN YTFQ"/>
    <property type="match status" value="1"/>
</dbReference>
<feature type="signal peptide" evidence="4">
    <location>
        <begin position="1"/>
        <end position="25"/>
    </location>
</feature>
<comment type="caution">
    <text evidence="6">The sequence shown here is derived from an EMBL/GenBank/DDBJ whole genome shotgun (WGS) entry which is preliminary data.</text>
</comment>
<feature type="domain" description="Periplasmic binding protein" evidence="5">
    <location>
        <begin position="53"/>
        <end position="301"/>
    </location>
</feature>
<dbReference type="AlphaFoldDB" id="A0A7C3DZ58"/>
<organism evidence="6">
    <name type="scientific">Gracilinema caldarium</name>
    <dbReference type="NCBI Taxonomy" id="215591"/>
    <lineage>
        <taxon>Bacteria</taxon>
        <taxon>Pseudomonadati</taxon>
        <taxon>Spirochaetota</taxon>
        <taxon>Spirochaetia</taxon>
        <taxon>Spirochaetales</taxon>
        <taxon>Breznakiellaceae</taxon>
        <taxon>Gracilinema</taxon>
    </lineage>
</organism>
<comment type="subcellular location">
    <subcellularLocation>
        <location evidence="1">Cell envelope</location>
    </subcellularLocation>
</comment>
<proteinExistence type="inferred from homology"/>
<reference evidence="6" key="1">
    <citation type="journal article" date="2020" name="mSystems">
        <title>Genome- and Community-Level Interaction Insights into Carbon Utilization and Element Cycling Functions of Hydrothermarchaeota in Hydrothermal Sediment.</title>
        <authorList>
            <person name="Zhou Z."/>
            <person name="Liu Y."/>
            <person name="Xu W."/>
            <person name="Pan J."/>
            <person name="Luo Z.H."/>
            <person name="Li M."/>
        </authorList>
    </citation>
    <scope>NUCLEOTIDE SEQUENCE [LARGE SCALE GENOMIC DNA]</scope>
    <source>
        <strain evidence="6">SpSt-503</strain>
    </source>
</reference>
<dbReference type="GO" id="GO:0030313">
    <property type="term" value="C:cell envelope"/>
    <property type="evidence" value="ECO:0007669"/>
    <property type="project" value="UniProtKB-SubCell"/>
</dbReference>
<dbReference type="InterPro" id="IPR028082">
    <property type="entry name" value="Peripla_BP_I"/>
</dbReference>
<dbReference type="EMBL" id="DSVL01000012">
    <property type="protein sequence ID" value="HFH27968.1"/>
    <property type="molecule type" value="Genomic_DNA"/>
</dbReference>
<evidence type="ECO:0000256" key="1">
    <source>
        <dbReference type="ARBA" id="ARBA00004196"/>
    </source>
</evidence>
<dbReference type="PANTHER" id="PTHR46847">
    <property type="entry name" value="D-ALLOSE-BINDING PERIPLASMIC PROTEIN-RELATED"/>
    <property type="match status" value="1"/>
</dbReference>
<evidence type="ECO:0000313" key="6">
    <source>
        <dbReference type="EMBL" id="HFH27968.1"/>
    </source>
</evidence>
<gene>
    <name evidence="6" type="ORF">ENS59_00430</name>
</gene>
<dbReference type="GO" id="GO:0030246">
    <property type="term" value="F:carbohydrate binding"/>
    <property type="evidence" value="ECO:0007669"/>
    <property type="project" value="UniProtKB-ARBA"/>
</dbReference>
<dbReference type="Pfam" id="PF13407">
    <property type="entry name" value="Peripla_BP_4"/>
    <property type="match status" value="1"/>
</dbReference>
<protein>
    <submittedName>
        <fullName evidence="6">Sugar ABC transporter substrate-binding protein</fullName>
    </submittedName>
</protein>
<evidence type="ECO:0000256" key="4">
    <source>
        <dbReference type="SAM" id="SignalP"/>
    </source>
</evidence>
<dbReference type="Gene3D" id="3.40.50.2300">
    <property type="match status" value="2"/>
</dbReference>
<name>A0A7C3DZ58_9SPIR</name>
<dbReference type="InterPro" id="IPR025997">
    <property type="entry name" value="SBP_2_dom"/>
</dbReference>
<dbReference type="SUPFAM" id="SSF53822">
    <property type="entry name" value="Periplasmic binding protein-like I"/>
    <property type="match status" value="1"/>
</dbReference>
<comment type="similarity">
    <text evidence="2">Belongs to the bacterial solute-binding protein 2 family.</text>
</comment>
<evidence type="ECO:0000256" key="2">
    <source>
        <dbReference type="ARBA" id="ARBA00007639"/>
    </source>
</evidence>